<organism evidence="2">
    <name type="scientific">Pseudogymnoascus destructans</name>
    <dbReference type="NCBI Taxonomy" id="655981"/>
    <lineage>
        <taxon>Eukaryota</taxon>
        <taxon>Fungi</taxon>
        <taxon>Dikarya</taxon>
        <taxon>Ascomycota</taxon>
        <taxon>Pezizomycotina</taxon>
        <taxon>Leotiomycetes</taxon>
        <taxon>Thelebolales</taxon>
        <taxon>Thelebolaceae</taxon>
        <taxon>Pseudogymnoascus</taxon>
    </lineage>
</organism>
<proteinExistence type="predicted"/>
<evidence type="ECO:0000256" key="1">
    <source>
        <dbReference type="SAM" id="MobiDB-lite"/>
    </source>
</evidence>
<evidence type="ECO:0000313" key="2">
    <source>
        <dbReference type="EMBL" id="OAF55327.1"/>
    </source>
</evidence>
<dbReference type="OrthoDB" id="10612867at2759"/>
<dbReference type="RefSeq" id="XP_024320627.1">
    <property type="nucleotide sequence ID" value="XM_024471668.1"/>
</dbReference>
<reference evidence="2" key="1">
    <citation type="submission" date="2016-03" db="EMBL/GenBank/DDBJ databases">
        <title>Updated assembly of Pseudogymnoascus destructans, the fungus causing white-nose syndrome of bats.</title>
        <authorList>
            <person name="Palmer J.M."/>
            <person name="Drees K.P."/>
            <person name="Foster J.T."/>
            <person name="Lindner D.L."/>
        </authorList>
    </citation>
    <scope>NUCLEOTIDE SEQUENCE [LARGE SCALE GENOMIC DNA]</scope>
    <source>
        <strain evidence="2">20631-21</strain>
    </source>
</reference>
<accession>A0A176ZZQ9</accession>
<feature type="region of interest" description="Disordered" evidence="1">
    <location>
        <begin position="104"/>
        <end position="148"/>
    </location>
</feature>
<protein>
    <submittedName>
        <fullName evidence="2">Uncharacterized protein</fullName>
    </submittedName>
</protein>
<dbReference type="EMBL" id="KV441410">
    <property type="protein sequence ID" value="OAF55327.1"/>
    <property type="molecule type" value="Genomic_DNA"/>
</dbReference>
<dbReference type="GeneID" id="36291150"/>
<dbReference type="Proteomes" id="UP000077154">
    <property type="component" value="Unassembled WGS sequence"/>
</dbReference>
<name>A0A176ZZQ9_9PEZI</name>
<dbReference type="AlphaFoldDB" id="A0A176ZZQ9"/>
<gene>
    <name evidence="2" type="ORF">VC83_08107</name>
</gene>
<sequence>MDRDSASRRGIAIHFEVWESLVECDAELVSRRQDRTFSLSSLLLRPARPVQHVHLFTAERPSSLSWQPDVVTSHNIVIGGDLEAAILIPLAQVDWGSVEGKTGKAVESSGEQWREVESSGEQWRAVESSGEQWRQQMAPVTPQQAIGG</sequence>